<feature type="transmembrane region" description="Helical" evidence="10">
    <location>
        <begin position="606"/>
        <end position="625"/>
    </location>
</feature>
<feature type="transmembrane region" description="Helical" evidence="10">
    <location>
        <begin position="1254"/>
        <end position="1285"/>
    </location>
</feature>
<dbReference type="SUPFAM" id="SSF52540">
    <property type="entry name" value="P-loop containing nucleoside triphosphate hydrolases"/>
    <property type="match status" value="2"/>
</dbReference>
<feature type="transmembrane region" description="Helical" evidence="10">
    <location>
        <begin position="1451"/>
        <end position="1475"/>
    </location>
</feature>
<dbReference type="FunFam" id="3.40.50.300:FF:000054">
    <property type="entry name" value="ABC multidrug transporter atrF"/>
    <property type="match status" value="1"/>
</dbReference>
<feature type="transmembrane region" description="Helical" evidence="10">
    <location>
        <begin position="637"/>
        <end position="658"/>
    </location>
</feature>
<evidence type="ECO:0000256" key="10">
    <source>
        <dbReference type="SAM" id="Phobius"/>
    </source>
</evidence>
<evidence type="ECO:0000313" key="12">
    <source>
        <dbReference type="EMBL" id="KAA8897937.1"/>
    </source>
</evidence>
<evidence type="ECO:0000313" key="13">
    <source>
        <dbReference type="Proteomes" id="UP000449547"/>
    </source>
</evidence>
<feature type="region of interest" description="Disordered" evidence="9">
    <location>
        <begin position="1"/>
        <end position="26"/>
    </location>
</feature>
<feature type="domain" description="ABC transporter" evidence="11">
    <location>
        <begin position="133"/>
        <end position="385"/>
    </location>
</feature>
<organism evidence="12 13">
    <name type="scientific">Diutina rugosa</name>
    <name type="common">Yeast</name>
    <name type="synonym">Candida rugosa</name>
    <dbReference type="NCBI Taxonomy" id="5481"/>
    <lineage>
        <taxon>Eukaryota</taxon>
        <taxon>Fungi</taxon>
        <taxon>Dikarya</taxon>
        <taxon>Ascomycota</taxon>
        <taxon>Saccharomycotina</taxon>
        <taxon>Pichiomycetes</taxon>
        <taxon>Debaryomycetaceae</taxon>
        <taxon>Diutina</taxon>
    </lineage>
</organism>
<dbReference type="EMBL" id="SWFT01000149">
    <property type="protein sequence ID" value="KAA8897937.1"/>
    <property type="molecule type" value="Genomic_DNA"/>
</dbReference>
<dbReference type="InterPro" id="IPR027417">
    <property type="entry name" value="P-loop_NTPase"/>
</dbReference>
<keyword evidence="2" id="KW-0813">Transport</keyword>
<feature type="compositionally biased region" description="Basic and acidic residues" evidence="9">
    <location>
        <begin position="7"/>
        <end position="21"/>
    </location>
</feature>
<evidence type="ECO:0000256" key="1">
    <source>
        <dbReference type="ARBA" id="ARBA00004141"/>
    </source>
</evidence>
<dbReference type="Pfam" id="PF14510">
    <property type="entry name" value="ABC_trans_N"/>
    <property type="match status" value="1"/>
</dbReference>
<sequence>MADDSEEPRYHGFEDHDDIKDFASQVNHDPRLAQINQKRRASMVSSVGGGADDVENNVSKFFSTEADPRLDPNSEQFDSKYWMEQVRNLFESNADYFKPSTMGVAYRNLSVKGASTASDYQQTVSNYFPKLLSALWDKVKPKKYKEYFNILNPMDAIMESGSMTVVLGRPGAGCSTLLKTVAAQTYGFTVDPKSEITYDGLTPKDIQTHLRGDIIFSAESDIHFPKLTVGETLEFAARMRTPKNRGPGVNREEYASYMASVVMATFGLLHTRNTYVGNNFIRGVSGGERKRVSIAEACLNGSILQCWDNATRGLDSATALEFCKALRTAAKVLGITSLVAIYQCSEEAYRQFDNVVLLYKGRQIYYGSTADAKEFFIHQGWECPSRSTTADFLTSLTNPAERQVREGYEGKVPQTPEEMEQYFLQSDHYKRLKERVDSYIDGVSRDEAVDRIGGAHRAQQADHLKKTSPFTVNFAMQTKYLVIRNFQRIRNDPSVDLFSIGAQIVMALILSSVFYNQQRITNSFYFRGAAIFFAVLYNAFSSLLEIMAMFESRQIVEKQRAFAMYHVSADAIASIISSFPTKVMMSLGFNIIFYFMVNLRRNPGNFFFYLLMTFMCTMIMSHLFRTIGAISNSIAQAMTPASVILLGIVVFTGFVITWPTMLKWTKWIFWINPVHYIFESLMLNEFHNREFDCSVFVPSGGPYDNADPMSRSCSAVGSVPGRTTVQGTDFLRLSYNFYNAHKWRNFGIAWGFLLLFLCTYLLLTELNPGVRSRGEVAVFKHSAMRKAKKLAKQKNTDVETLGNKMTTKENAEYVEEEPNEVQIGGEFFQKPTMQDDGFPSGQIFFWDSLTYQIKIKSEQRVILDHVDGWVKPGTLTALMGASGAGKTTLLNCLSDRVTTGQITDGSRYINGRPLDSSFQRQIGYVQQEDLHLPKSTVRESLQFSAYLRQPPSVSKKEKNAWVEQIIDLLEMRAYADAMVGKTGSGLNVEQRKRLSIGVELAAKPKVLLFLDEPTSGLDSQTAWSVCKLMRKLADYGQSILCTIHQPSAVLMQSFDRLLFMQKGGKTVYFGDLGPDCQTMVKYFENHGSHPCPPDANPADWMLEVVGAAPGSHANQDYHEVWNNSDECRAVKQELAEMRERLVSRPVDDSKESKQKYAMPMWAQFNAELRRTVTQIWRNPEYIYSKYFLIISCYIANGFFFFNYSKDNNLQSLQNQMYSVMMSYNNFPTIIQQMLPGFIEQREIYEVRELPSRTFSWWAFFTAQVLSELPFQFIAGTLAFCCYYWPVGFYRNAEVTHTARERGALFWLLVVSFNIFCTTMGHLCISFMESDQNASNLAVILLTMCLTFCGVLAGPNVLPGFWIFMYRCNPLTYLIQSQLATGLAHAPMHCSEAEFVHFNAPEGMNCGDYMKDFLSAAGGFLEDASATSCKYCQFDNTNDWLASVNVKYSTRWWYLGIFWAFPVFNVFAGAILYYIFRVPKGNKMKNKGGEKPPPPPPKAAPITEKSNNQLTSSSDETVT</sequence>
<dbReference type="GO" id="GO:1990961">
    <property type="term" value="P:xenobiotic detoxification by transmembrane export across the plasma membrane"/>
    <property type="evidence" value="ECO:0007669"/>
    <property type="project" value="InterPro"/>
</dbReference>
<gene>
    <name evidence="12" type="ORF">DIURU_004790</name>
</gene>
<dbReference type="GO" id="GO:0016887">
    <property type="term" value="F:ATP hydrolysis activity"/>
    <property type="evidence" value="ECO:0007669"/>
    <property type="project" value="InterPro"/>
</dbReference>
<keyword evidence="7 10" id="KW-1133">Transmembrane helix</keyword>
<dbReference type="SMART" id="SM00382">
    <property type="entry name" value="AAA"/>
    <property type="match status" value="2"/>
</dbReference>
<dbReference type="InterPro" id="IPR034001">
    <property type="entry name" value="ABCG_PDR_1"/>
</dbReference>
<feature type="transmembrane region" description="Helical" evidence="10">
    <location>
        <begin position="571"/>
        <end position="594"/>
    </location>
</feature>
<feature type="transmembrane region" description="Helical" evidence="10">
    <location>
        <begin position="497"/>
        <end position="517"/>
    </location>
</feature>
<evidence type="ECO:0000256" key="6">
    <source>
        <dbReference type="ARBA" id="ARBA00022840"/>
    </source>
</evidence>
<evidence type="ECO:0000256" key="7">
    <source>
        <dbReference type="ARBA" id="ARBA00022989"/>
    </source>
</evidence>
<feature type="compositionally biased region" description="Polar residues" evidence="9">
    <location>
        <begin position="1503"/>
        <end position="1518"/>
    </location>
</feature>
<feature type="region of interest" description="Disordered" evidence="9">
    <location>
        <begin position="1483"/>
        <end position="1518"/>
    </location>
</feature>
<dbReference type="Proteomes" id="UP000449547">
    <property type="component" value="Unassembled WGS sequence"/>
</dbReference>
<dbReference type="CDD" id="cd03233">
    <property type="entry name" value="ABCG_PDR_domain1"/>
    <property type="match status" value="1"/>
</dbReference>
<dbReference type="CDD" id="cd03232">
    <property type="entry name" value="ABCG_PDR_domain2"/>
    <property type="match status" value="1"/>
</dbReference>
<dbReference type="GO" id="GO:0140359">
    <property type="term" value="F:ABC-type transporter activity"/>
    <property type="evidence" value="ECO:0007669"/>
    <property type="project" value="InterPro"/>
</dbReference>
<accession>A0A642UHL8</accession>
<name>A0A642UHL8_DIURU</name>
<dbReference type="GeneID" id="54783441"/>
<dbReference type="InterPro" id="IPR034003">
    <property type="entry name" value="ABCG_PDR_2"/>
</dbReference>
<dbReference type="GO" id="GO:0016020">
    <property type="term" value="C:membrane"/>
    <property type="evidence" value="ECO:0007669"/>
    <property type="project" value="UniProtKB-SubCell"/>
</dbReference>
<dbReference type="OrthoDB" id="245989at2759"/>
<dbReference type="NCBIfam" id="TIGR00956">
    <property type="entry name" value="3a01205"/>
    <property type="match status" value="1"/>
</dbReference>
<dbReference type="InterPro" id="IPR010929">
    <property type="entry name" value="PDR_CDR_ABC"/>
</dbReference>
<comment type="subcellular location">
    <subcellularLocation>
        <location evidence="1">Membrane</location>
        <topology evidence="1">Multi-pass membrane protein</topology>
    </subcellularLocation>
</comment>
<evidence type="ECO:0000256" key="3">
    <source>
        <dbReference type="ARBA" id="ARBA00022692"/>
    </source>
</evidence>
<dbReference type="InterPro" id="IPR013525">
    <property type="entry name" value="ABC2_TM"/>
</dbReference>
<comment type="caution">
    <text evidence="12">The sequence shown here is derived from an EMBL/GenBank/DDBJ whole genome shotgun (WGS) entry which is preliminary data.</text>
</comment>
<dbReference type="GO" id="GO:0005524">
    <property type="term" value="F:ATP binding"/>
    <property type="evidence" value="ECO:0007669"/>
    <property type="project" value="UniProtKB-KW"/>
</dbReference>
<keyword evidence="13" id="KW-1185">Reference proteome</keyword>
<dbReference type="InterPro" id="IPR003439">
    <property type="entry name" value="ABC_transporter-like_ATP-bd"/>
</dbReference>
<dbReference type="OMA" id="QRMFQQY"/>
<dbReference type="InterPro" id="IPR003593">
    <property type="entry name" value="AAA+_ATPase"/>
</dbReference>
<dbReference type="Gene3D" id="3.40.50.300">
    <property type="entry name" value="P-loop containing nucleotide triphosphate hydrolases"/>
    <property type="match status" value="2"/>
</dbReference>
<feature type="transmembrane region" description="Helical" evidence="10">
    <location>
        <begin position="1336"/>
        <end position="1363"/>
    </location>
</feature>
<proteinExistence type="predicted"/>
<feature type="transmembrane region" description="Helical" evidence="10">
    <location>
        <begin position="1305"/>
        <end position="1324"/>
    </location>
</feature>
<feature type="transmembrane region" description="Helical" evidence="10">
    <location>
        <begin position="529"/>
        <end position="550"/>
    </location>
</feature>
<evidence type="ECO:0000256" key="2">
    <source>
        <dbReference type="ARBA" id="ARBA00022448"/>
    </source>
</evidence>
<evidence type="ECO:0000256" key="9">
    <source>
        <dbReference type="SAM" id="MobiDB-lite"/>
    </source>
</evidence>
<dbReference type="Pfam" id="PF00005">
    <property type="entry name" value="ABC_tran"/>
    <property type="match status" value="2"/>
</dbReference>
<dbReference type="InterPro" id="IPR005285">
    <property type="entry name" value="Drug-R_PDR/CDR"/>
</dbReference>
<keyword evidence="3 10" id="KW-0812">Transmembrane</keyword>
<dbReference type="PANTHER" id="PTHR19241">
    <property type="entry name" value="ATP-BINDING CASSETTE TRANSPORTER"/>
    <property type="match status" value="1"/>
</dbReference>
<dbReference type="PROSITE" id="PS50893">
    <property type="entry name" value="ABC_TRANSPORTER_2"/>
    <property type="match status" value="2"/>
</dbReference>
<evidence type="ECO:0000256" key="8">
    <source>
        <dbReference type="ARBA" id="ARBA00023136"/>
    </source>
</evidence>
<dbReference type="Pfam" id="PF01061">
    <property type="entry name" value="ABC2_membrane"/>
    <property type="match status" value="2"/>
</dbReference>
<keyword evidence="6" id="KW-0067">ATP-binding</keyword>
<feature type="domain" description="ABC transporter" evidence="11">
    <location>
        <begin position="844"/>
        <end position="1087"/>
    </location>
</feature>
<keyword evidence="5" id="KW-0547">Nucleotide-binding</keyword>
<reference evidence="12 13" key="1">
    <citation type="submission" date="2019-07" db="EMBL/GenBank/DDBJ databases">
        <title>Genome assembly of two rare yeast pathogens: Diutina rugosa and Trichomonascus ciferrii.</title>
        <authorList>
            <person name="Mixao V."/>
            <person name="Saus E."/>
            <person name="Hansen A."/>
            <person name="Lass-Flor C."/>
            <person name="Gabaldon T."/>
        </authorList>
    </citation>
    <scope>NUCLEOTIDE SEQUENCE [LARGE SCALE GENOMIC DNA]</scope>
    <source>
        <strain evidence="12 13">CBS 613</strain>
    </source>
</reference>
<dbReference type="RefSeq" id="XP_034010194.1">
    <property type="nucleotide sequence ID" value="XM_034157702.1"/>
</dbReference>
<keyword evidence="8 10" id="KW-0472">Membrane</keyword>
<dbReference type="InterPro" id="IPR029481">
    <property type="entry name" value="ABC_trans_N"/>
</dbReference>
<evidence type="ECO:0000256" key="4">
    <source>
        <dbReference type="ARBA" id="ARBA00022737"/>
    </source>
</evidence>
<evidence type="ECO:0000256" key="5">
    <source>
        <dbReference type="ARBA" id="ARBA00022741"/>
    </source>
</evidence>
<dbReference type="Pfam" id="PF06422">
    <property type="entry name" value="PDR_CDR"/>
    <property type="match status" value="1"/>
</dbReference>
<feature type="transmembrane region" description="Helical" evidence="10">
    <location>
        <begin position="743"/>
        <end position="763"/>
    </location>
</feature>
<dbReference type="VEuPathDB" id="FungiDB:DIURU_004790"/>
<keyword evidence="4" id="KW-0677">Repeat</keyword>
<protein>
    <recommendedName>
        <fullName evidence="11">ABC transporter domain-containing protein</fullName>
    </recommendedName>
</protein>
<evidence type="ECO:0000259" key="11">
    <source>
        <dbReference type="PROSITE" id="PS50893"/>
    </source>
</evidence>